<dbReference type="SUPFAM" id="SSF54909">
    <property type="entry name" value="Dimeric alpha+beta barrel"/>
    <property type="match status" value="1"/>
</dbReference>
<accession>A0ABW0ZUK9</accession>
<name>A0ABW0ZUK9_9ACTN</name>
<evidence type="ECO:0008006" key="3">
    <source>
        <dbReference type="Google" id="ProtNLM"/>
    </source>
</evidence>
<dbReference type="EMBL" id="JBHSON010000012">
    <property type="protein sequence ID" value="MFC5746082.1"/>
    <property type="molecule type" value="Genomic_DNA"/>
</dbReference>
<sequence length="125" mass="14553">MLRSAWTPGPADAHGHVLVSVTEFTADHLWDMPRIYRAGTRLTRLWPTLEGAVGHWLWLEPLRRRSGSVSLWESDQAMRNFVKLPVHLQIMRAFRDRGSLRSTTWTADDPELSDTWRQASEFLRQ</sequence>
<gene>
    <name evidence="1" type="ORF">ACFPZN_10715</name>
</gene>
<proteinExistence type="predicted"/>
<dbReference type="Proteomes" id="UP001596074">
    <property type="component" value="Unassembled WGS sequence"/>
</dbReference>
<comment type="caution">
    <text evidence="1">The sequence shown here is derived from an EMBL/GenBank/DDBJ whole genome shotgun (WGS) entry which is preliminary data.</text>
</comment>
<reference evidence="2" key="1">
    <citation type="journal article" date="2019" name="Int. J. Syst. Evol. Microbiol.">
        <title>The Global Catalogue of Microorganisms (GCM) 10K type strain sequencing project: providing services to taxonomists for standard genome sequencing and annotation.</title>
        <authorList>
            <consortium name="The Broad Institute Genomics Platform"/>
            <consortium name="The Broad Institute Genome Sequencing Center for Infectious Disease"/>
            <person name="Wu L."/>
            <person name="Ma J."/>
        </authorList>
    </citation>
    <scope>NUCLEOTIDE SEQUENCE [LARGE SCALE GENOMIC DNA]</scope>
    <source>
        <strain evidence="2">KCTC 42087</strain>
    </source>
</reference>
<keyword evidence="2" id="KW-1185">Reference proteome</keyword>
<organism evidence="1 2">
    <name type="scientific">Actinomadura rugatobispora</name>
    <dbReference type="NCBI Taxonomy" id="1994"/>
    <lineage>
        <taxon>Bacteria</taxon>
        <taxon>Bacillati</taxon>
        <taxon>Actinomycetota</taxon>
        <taxon>Actinomycetes</taxon>
        <taxon>Streptosporangiales</taxon>
        <taxon>Thermomonosporaceae</taxon>
        <taxon>Actinomadura</taxon>
    </lineage>
</organism>
<dbReference type="RefSeq" id="WP_378281705.1">
    <property type="nucleotide sequence ID" value="NZ_JBHSON010000012.1"/>
</dbReference>
<dbReference type="InterPro" id="IPR011008">
    <property type="entry name" value="Dimeric_a/b-barrel"/>
</dbReference>
<protein>
    <recommendedName>
        <fullName evidence="3">DUF3291 domain-containing protein</fullName>
    </recommendedName>
</protein>
<evidence type="ECO:0000313" key="2">
    <source>
        <dbReference type="Proteomes" id="UP001596074"/>
    </source>
</evidence>
<evidence type="ECO:0000313" key="1">
    <source>
        <dbReference type="EMBL" id="MFC5746082.1"/>
    </source>
</evidence>